<dbReference type="EMBL" id="CAGA01000068">
    <property type="protein sequence ID" value="CCE33862.1"/>
    <property type="molecule type" value="Genomic_DNA"/>
</dbReference>
<evidence type="ECO:0000313" key="2">
    <source>
        <dbReference type="Proteomes" id="UP000016801"/>
    </source>
</evidence>
<reference evidence="1 2" key="1">
    <citation type="journal article" date="2013" name="PLoS Genet.">
        <title>Plant-symbiotic fungi as chemical engineers: Multi-genome analysis of the Clavicipitaceae reveals dynamics of alkaloid loci.</title>
        <authorList>
            <person name="Schardl C.L."/>
            <person name="Young C.A."/>
            <person name="Hesse U."/>
            <person name="Amyotte S.G."/>
            <person name="Andreeva K."/>
            <person name="Calie P.J."/>
            <person name="Fleetwood D.J."/>
            <person name="Haws D.C."/>
            <person name="Moore N."/>
            <person name="Oeser B."/>
            <person name="Panaccione D.G."/>
            <person name="Schweri K.K."/>
            <person name="Voisey C.R."/>
            <person name="Farman M.L."/>
            <person name="Jaromczyk J.W."/>
            <person name="Roe B.A."/>
            <person name="O'Sullivan D.M."/>
            <person name="Scott B."/>
            <person name="Tudzynski P."/>
            <person name="An Z."/>
            <person name="Arnaoudova E.G."/>
            <person name="Bullock C.T."/>
            <person name="Charlton N.D."/>
            <person name="Chen L."/>
            <person name="Cox M."/>
            <person name="Dinkins R.D."/>
            <person name="Florea S."/>
            <person name="Glenn A.E."/>
            <person name="Gordon A."/>
            <person name="Gueldener U."/>
            <person name="Harris D.R."/>
            <person name="Hollin W."/>
            <person name="Jaromczyk J."/>
            <person name="Johnson R.D."/>
            <person name="Khan A.K."/>
            <person name="Leistner E."/>
            <person name="Leuchtmann A."/>
            <person name="Li C."/>
            <person name="Liu J."/>
            <person name="Liu J."/>
            <person name="Liu M."/>
            <person name="Mace W."/>
            <person name="Machado C."/>
            <person name="Nagabhyru P."/>
            <person name="Pan J."/>
            <person name="Schmid J."/>
            <person name="Sugawara K."/>
            <person name="Steiner U."/>
            <person name="Takach J.E."/>
            <person name="Tanaka E."/>
            <person name="Webb J.S."/>
            <person name="Wilson E.V."/>
            <person name="Wiseman J.L."/>
            <person name="Yoshida R."/>
            <person name="Zeng Z."/>
        </authorList>
    </citation>
    <scope>NUCLEOTIDE SEQUENCE [LARGE SCALE GENOMIC DNA]</scope>
    <source>
        <strain evidence="1 2">20.1</strain>
    </source>
</reference>
<comment type="caution">
    <text evidence="1">The sequence shown here is derived from an EMBL/GenBank/DDBJ whole genome shotgun (WGS) entry which is preliminary data.</text>
</comment>
<proteinExistence type="predicted"/>
<dbReference type="Proteomes" id="UP000016801">
    <property type="component" value="Unassembled WGS sequence"/>
</dbReference>
<gene>
    <name evidence="1" type="ORF">CPUR_07790</name>
</gene>
<keyword evidence="2" id="KW-1185">Reference proteome</keyword>
<organism evidence="1 2">
    <name type="scientific">Claviceps purpurea (strain 20.1)</name>
    <name type="common">Ergot fungus</name>
    <name type="synonym">Sphacelia segetum</name>
    <dbReference type="NCBI Taxonomy" id="1111077"/>
    <lineage>
        <taxon>Eukaryota</taxon>
        <taxon>Fungi</taxon>
        <taxon>Dikarya</taxon>
        <taxon>Ascomycota</taxon>
        <taxon>Pezizomycotina</taxon>
        <taxon>Sordariomycetes</taxon>
        <taxon>Hypocreomycetidae</taxon>
        <taxon>Hypocreales</taxon>
        <taxon>Clavicipitaceae</taxon>
        <taxon>Claviceps</taxon>
    </lineage>
</organism>
<dbReference type="HOGENOM" id="CLU_2589556_0_0_1"/>
<evidence type="ECO:0000313" key="1">
    <source>
        <dbReference type="EMBL" id="CCE33862.1"/>
    </source>
</evidence>
<protein>
    <submittedName>
        <fullName evidence="1">Uncharacterized protein</fullName>
    </submittedName>
</protein>
<sequence length="80" mass="9244">MNRNRQQYSRSRELPMPWSYKVDIWNLGLLSVWETSRASGKEGYAYNVFGGSAVAARIFIKKQLEIDGDTLCVLEEAKYH</sequence>
<dbReference type="AlphaFoldDB" id="M1VY88"/>
<name>M1VY88_CLAP2</name>
<dbReference type="VEuPathDB" id="FungiDB:CPUR_07790"/>
<accession>M1VY88</accession>